<dbReference type="PANTHER" id="PTHR40661:SF3">
    <property type="entry name" value="FELS-1 PROPHAGE TRANSCRIPTIONAL REGULATOR"/>
    <property type="match status" value="1"/>
</dbReference>
<dbReference type="PANTHER" id="PTHR40661">
    <property type="match status" value="1"/>
</dbReference>
<gene>
    <name evidence="5" type="ORF">SAMN02982990_03955</name>
</gene>
<evidence type="ECO:0000313" key="5">
    <source>
        <dbReference type="EMBL" id="SCZ72104.1"/>
    </source>
</evidence>
<dbReference type="EMBL" id="FMWJ01000028">
    <property type="protein sequence ID" value="SCZ72104.1"/>
    <property type="molecule type" value="Genomic_DNA"/>
</dbReference>
<keyword evidence="3" id="KW-0804">Transcription</keyword>
<dbReference type="InterPro" id="IPR010982">
    <property type="entry name" value="Lambda_DNA-bd_dom_sf"/>
</dbReference>
<dbReference type="AlphaFoldDB" id="A0A1G5RDB7"/>
<evidence type="ECO:0000256" key="3">
    <source>
        <dbReference type="ARBA" id="ARBA00023163"/>
    </source>
</evidence>
<name>A0A1G5RDB7_PHOLU</name>
<dbReference type="InterPro" id="IPR015927">
    <property type="entry name" value="Peptidase_S24_S26A/B/C"/>
</dbReference>
<evidence type="ECO:0000259" key="4">
    <source>
        <dbReference type="PROSITE" id="PS50943"/>
    </source>
</evidence>
<organism evidence="5 6">
    <name type="scientific">Photorhabdus luminescens</name>
    <name type="common">Xenorhabdus luminescens</name>
    <dbReference type="NCBI Taxonomy" id="29488"/>
    <lineage>
        <taxon>Bacteria</taxon>
        <taxon>Pseudomonadati</taxon>
        <taxon>Pseudomonadota</taxon>
        <taxon>Gammaproteobacteria</taxon>
        <taxon>Enterobacterales</taxon>
        <taxon>Morganellaceae</taxon>
        <taxon>Photorhabdus</taxon>
    </lineage>
</organism>
<dbReference type="SUPFAM" id="SSF51306">
    <property type="entry name" value="LexA/Signal peptidase"/>
    <property type="match status" value="1"/>
</dbReference>
<dbReference type="GeneID" id="45656071"/>
<dbReference type="InterPro" id="IPR036286">
    <property type="entry name" value="LexA/Signal_pep-like_sf"/>
</dbReference>
<dbReference type="Proteomes" id="UP000183223">
    <property type="component" value="Unassembled WGS sequence"/>
</dbReference>
<dbReference type="Gene3D" id="1.10.260.40">
    <property type="entry name" value="lambda repressor-like DNA-binding domains"/>
    <property type="match status" value="1"/>
</dbReference>
<reference evidence="6" key="1">
    <citation type="submission" date="2016-10" db="EMBL/GenBank/DDBJ databases">
        <authorList>
            <person name="Varghese N."/>
            <person name="Submissions S."/>
        </authorList>
    </citation>
    <scope>NUCLEOTIDE SEQUENCE [LARGE SCALE GENOMIC DNA]</scope>
    <source>
        <strain evidence="6">ATCC 29999</strain>
    </source>
</reference>
<keyword evidence="1" id="KW-0805">Transcription regulation</keyword>
<keyword evidence="6" id="KW-1185">Reference proteome</keyword>
<proteinExistence type="predicted"/>
<protein>
    <submittedName>
        <fullName evidence="5">Peptidase S24-like</fullName>
    </submittedName>
</protein>
<dbReference type="PROSITE" id="PS50943">
    <property type="entry name" value="HTH_CROC1"/>
    <property type="match status" value="1"/>
</dbReference>
<evidence type="ECO:0000256" key="1">
    <source>
        <dbReference type="ARBA" id="ARBA00023015"/>
    </source>
</evidence>
<dbReference type="CDD" id="cd00093">
    <property type="entry name" value="HTH_XRE"/>
    <property type="match status" value="1"/>
</dbReference>
<dbReference type="OrthoDB" id="9791537at2"/>
<dbReference type="InterPro" id="IPR039418">
    <property type="entry name" value="LexA-like"/>
</dbReference>
<dbReference type="InterPro" id="IPR001387">
    <property type="entry name" value="Cro/C1-type_HTH"/>
</dbReference>
<dbReference type="CDD" id="cd06529">
    <property type="entry name" value="S24_LexA-like"/>
    <property type="match status" value="1"/>
</dbReference>
<dbReference type="GO" id="GO:0003677">
    <property type="term" value="F:DNA binding"/>
    <property type="evidence" value="ECO:0007669"/>
    <property type="project" value="UniProtKB-KW"/>
</dbReference>
<dbReference type="Gene3D" id="2.10.109.10">
    <property type="entry name" value="Umud Fragment, subunit A"/>
    <property type="match status" value="1"/>
</dbReference>
<keyword evidence="2" id="KW-0238">DNA-binding</keyword>
<dbReference type="Pfam" id="PF01381">
    <property type="entry name" value="HTH_3"/>
    <property type="match status" value="1"/>
</dbReference>
<evidence type="ECO:0000313" key="6">
    <source>
        <dbReference type="Proteomes" id="UP000183223"/>
    </source>
</evidence>
<dbReference type="SUPFAM" id="SSF47413">
    <property type="entry name" value="lambda repressor-like DNA-binding domains"/>
    <property type="match status" value="1"/>
</dbReference>
<sequence length="233" mass="26708">MNDFAERLIKSRKKAKLTQQELAEKAKVTRVAISKAEQGLTKTFNANTLFKIAKVLKVDPIWLQTGKDFQYDLGEPTIHSTINNADLSRENIYSARQPEYRYKYPKINWVQAGSFARSGDDYSVFDIENWHDSIKYAGEKGYWLDVKGDSMTSPSGITFPEGMSILINPEKDPYPGCYVIAEVKKTNEVTFKKYVVDIGREYLKPLNPSYHMIKMDNSIEIIGVVVDARWDIF</sequence>
<dbReference type="Pfam" id="PF00717">
    <property type="entry name" value="Peptidase_S24"/>
    <property type="match status" value="1"/>
</dbReference>
<accession>A0A1G5RDB7</accession>
<evidence type="ECO:0000256" key="2">
    <source>
        <dbReference type="ARBA" id="ARBA00023125"/>
    </source>
</evidence>
<dbReference type="SMART" id="SM00530">
    <property type="entry name" value="HTH_XRE"/>
    <property type="match status" value="1"/>
</dbReference>
<feature type="domain" description="HTH cro/C1-type" evidence="4">
    <location>
        <begin position="8"/>
        <end position="63"/>
    </location>
</feature>
<dbReference type="RefSeq" id="WP_049583077.1">
    <property type="nucleotide sequence ID" value="NZ_CAWQXX010000031.1"/>
</dbReference>